<reference evidence="7 8" key="1">
    <citation type="submission" date="2016-10" db="EMBL/GenBank/DDBJ databases">
        <authorList>
            <person name="de Groot N.N."/>
        </authorList>
    </citation>
    <scope>NUCLEOTIDE SEQUENCE [LARGE SCALE GENOMIC DNA]</scope>
    <source>
        <strain evidence="7 8">CGMCC 4.2026</strain>
    </source>
</reference>
<proteinExistence type="inferred from homology"/>
<name>A0A1H8NJP2_9ACTN</name>
<evidence type="ECO:0000256" key="5">
    <source>
        <dbReference type="RuleBase" id="RU003476"/>
    </source>
</evidence>
<comment type="cofactor">
    <cofactor evidence="1">
        <name>Mg(2+)</name>
        <dbReference type="ChEBI" id="CHEBI:18420"/>
    </cofactor>
</comment>
<dbReference type="PANTHER" id="PTHR43046">
    <property type="entry name" value="GDP-MANNOSE MANNOSYL HYDROLASE"/>
    <property type="match status" value="1"/>
</dbReference>
<dbReference type="STRING" id="310780.SAMN05216267_1022107"/>
<feature type="domain" description="Nudix hydrolase" evidence="6">
    <location>
        <begin position="5"/>
        <end position="152"/>
    </location>
</feature>
<dbReference type="InterPro" id="IPR020476">
    <property type="entry name" value="Nudix_hydrolase"/>
</dbReference>
<dbReference type="PRINTS" id="PR00502">
    <property type="entry name" value="NUDIXFAMILY"/>
</dbReference>
<dbReference type="PANTHER" id="PTHR43046:SF12">
    <property type="entry name" value="GDP-MANNOSE MANNOSYL HYDROLASE"/>
    <property type="match status" value="1"/>
</dbReference>
<keyword evidence="3 5" id="KW-0378">Hydrolase</keyword>
<gene>
    <name evidence="7" type="ORF">SAMN05216267_1022107</name>
</gene>
<sequence>MPPVNLRHAVRAIILDEDDRILLCRFAIPKADGTIVVWATPGGGVETGETLLVALRRELHEEVGLTLDADPPHVWHQEVIDPGHAAGYDGVINDYFLIRTVSFTPRGALSDEKLAAENITRLQWWRPQDITEYDGTDLFSPRDLATSLATLISSGLPDRPVPLGL</sequence>
<dbReference type="GO" id="GO:0016787">
    <property type="term" value="F:hydrolase activity"/>
    <property type="evidence" value="ECO:0007669"/>
    <property type="project" value="UniProtKB-KW"/>
</dbReference>
<dbReference type="SUPFAM" id="SSF55811">
    <property type="entry name" value="Nudix"/>
    <property type="match status" value="1"/>
</dbReference>
<dbReference type="InterPro" id="IPR020084">
    <property type="entry name" value="NUDIX_hydrolase_CS"/>
</dbReference>
<dbReference type="EMBL" id="FODD01000022">
    <property type="protein sequence ID" value="SEO29797.1"/>
    <property type="molecule type" value="Genomic_DNA"/>
</dbReference>
<dbReference type="PROSITE" id="PS51462">
    <property type="entry name" value="NUDIX"/>
    <property type="match status" value="1"/>
</dbReference>
<dbReference type="RefSeq" id="WP_069464543.1">
    <property type="nucleotide sequence ID" value="NZ_FODD01000022.1"/>
</dbReference>
<evidence type="ECO:0000259" key="6">
    <source>
        <dbReference type="PROSITE" id="PS51462"/>
    </source>
</evidence>
<evidence type="ECO:0000256" key="2">
    <source>
        <dbReference type="ARBA" id="ARBA00005582"/>
    </source>
</evidence>
<dbReference type="InterPro" id="IPR000086">
    <property type="entry name" value="NUDIX_hydrolase_dom"/>
</dbReference>
<keyword evidence="8" id="KW-1185">Reference proteome</keyword>
<accession>A0A1H8NJP2</accession>
<dbReference type="Pfam" id="PF00293">
    <property type="entry name" value="NUDIX"/>
    <property type="match status" value="1"/>
</dbReference>
<evidence type="ECO:0000256" key="4">
    <source>
        <dbReference type="ARBA" id="ARBA00022842"/>
    </source>
</evidence>
<protein>
    <submittedName>
        <fullName evidence="7">8-oxo-dGTP pyrophosphatase MutT, NUDIX family</fullName>
    </submittedName>
</protein>
<organism evidence="7 8">
    <name type="scientific">Actinacidiphila rubida</name>
    <dbReference type="NCBI Taxonomy" id="310780"/>
    <lineage>
        <taxon>Bacteria</taxon>
        <taxon>Bacillati</taxon>
        <taxon>Actinomycetota</taxon>
        <taxon>Actinomycetes</taxon>
        <taxon>Kitasatosporales</taxon>
        <taxon>Streptomycetaceae</taxon>
        <taxon>Actinacidiphila</taxon>
    </lineage>
</organism>
<comment type="similarity">
    <text evidence="2 5">Belongs to the Nudix hydrolase family.</text>
</comment>
<evidence type="ECO:0000313" key="8">
    <source>
        <dbReference type="Proteomes" id="UP000181951"/>
    </source>
</evidence>
<dbReference type="Proteomes" id="UP000181951">
    <property type="component" value="Unassembled WGS sequence"/>
</dbReference>
<dbReference type="Gene3D" id="3.90.79.10">
    <property type="entry name" value="Nucleoside Triphosphate Pyrophosphohydrolase"/>
    <property type="match status" value="1"/>
</dbReference>
<dbReference type="InterPro" id="IPR015797">
    <property type="entry name" value="NUDIX_hydrolase-like_dom_sf"/>
</dbReference>
<keyword evidence="4" id="KW-0460">Magnesium</keyword>
<dbReference type="CDD" id="cd04685">
    <property type="entry name" value="NUDIX_Hydrolase"/>
    <property type="match status" value="1"/>
</dbReference>
<evidence type="ECO:0000313" key="7">
    <source>
        <dbReference type="EMBL" id="SEO29797.1"/>
    </source>
</evidence>
<dbReference type="OrthoDB" id="4458448at2"/>
<dbReference type="AlphaFoldDB" id="A0A1H8NJP2"/>
<dbReference type="PROSITE" id="PS00893">
    <property type="entry name" value="NUDIX_BOX"/>
    <property type="match status" value="1"/>
</dbReference>
<evidence type="ECO:0000256" key="1">
    <source>
        <dbReference type="ARBA" id="ARBA00001946"/>
    </source>
</evidence>
<evidence type="ECO:0000256" key="3">
    <source>
        <dbReference type="ARBA" id="ARBA00022801"/>
    </source>
</evidence>